<feature type="transmembrane region" description="Helical" evidence="1">
    <location>
        <begin position="165"/>
        <end position="181"/>
    </location>
</feature>
<dbReference type="AlphaFoldDB" id="A0A140DYP7"/>
<keyword evidence="1" id="KW-1133">Transmembrane helix</keyword>
<feature type="transmembrane region" description="Helical" evidence="1">
    <location>
        <begin position="137"/>
        <end position="159"/>
    </location>
</feature>
<evidence type="ECO:0000313" key="3">
    <source>
        <dbReference type="Proteomes" id="UP000069771"/>
    </source>
</evidence>
<keyword evidence="3" id="KW-1185">Reference proteome</keyword>
<accession>A0A140DYP7</accession>
<feature type="transmembrane region" description="Helical" evidence="1">
    <location>
        <begin position="21"/>
        <end position="47"/>
    </location>
</feature>
<evidence type="ECO:0000313" key="2">
    <source>
        <dbReference type="EMBL" id="AMK55774.1"/>
    </source>
</evidence>
<dbReference type="EMBL" id="CP011391">
    <property type="protein sequence ID" value="AMK55774.1"/>
    <property type="molecule type" value="Genomic_DNA"/>
</dbReference>
<feature type="transmembrane region" description="Helical" evidence="1">
    <location>
        <begin position="84"/>
        <end position="103"/>
    </location>
</feature>
<sequence>MSKEKEKEIHPMKQLPRFLQALAGIIQILAWLLAAIAFVGLIASFVVPGNIEAFLASEIMAGQDFVINGFGSSMISGSVISLGMVRWTMACGILTMSLTAMIFRNLWLILKTLKGSDSFGESNTPFTPDITRMIREIGIFFMAIPVVELIFSCLMRLFYVDIDPYVDVTGIMTGLVIWYLSRIFGYGQKLQSDVEGLV</sequence>
<reference evidence="2 3" key="1">
    <citation type="journal article" date="2016" name="Gut Pathog.">
        <title>Whole genome sequencing of "Faecalibaculum rodentium" ALO17, isolated from C57BL/6J laboratory mouse feces.</title>
        <authorList>
            <person name="Lim S."/>
            <person name="Chang D.H."/>
            <person name="Ahn S."/>
            <person name="Kim B.C."/>
        </authorList>
    </citation>
    <scope>NUCLEOTIDE SEQUENCE [LARGE SCALE GENOMIC DNA]</scope>
    <source>
        <strain evidence="2 3">Alo17</strain>
    </source>
</reference>
<organism evidence="2 3">
    <name type="scientific">Faecalibaculum rodentium</name>
    <dbReference type="NCBI Taxonomy" id="1702221"/>
    <lineage>
        <taxon>Bacteria</taxon>
        <taxon>Bacillati</taxon>
        <taxon>Bacillota</taxon>
        <taxon>Erysipelotrichia</taxon>
        <taxon>Erysipelotrichales</taxon>
        <taxon>Erysipelotrichaceae</taxon>
        <taxon>Faecalibaculum</taxon>
    </lineage>
</organism>
<dbReference type="STRING" id="1702221.AALO17_26400"/>
<name>A0A140DYP7_9FIRM</name>
<proteinExistence type="predicted"/>
<evidence type="ECO:0000256" key="1">
    <source>
        <dbReference type="SAM" id="Phobius"/>
    </source>
</evidence>
<dbReference type="Proteomes" id="UP000069771">
    <property type="component" value="Chromosome"/>
</dbReference>
<dbReference type="KEGG" id="fro:AALO17_26400"/>
<keyword evidence="1" id="KW-0472">Membrane</keyword>
<keyword evidence="1" id="KW-0812">Transmembrane</keyword>
<protein>
    <recommendedName>
        <fullName evidence="4">DUF2975 domain-containing protein</fullName>
    </recommendedName>
</protein>
<evidence type="ECO:0008006" key="4">
    <source>
        <dbReference type="Google" id="ProtNLM"/>
    </source>
</evidence>
<gene>
    <name evidence="2" type="ORF">AALO17_26400</name>
</gene>